<dbReference type="InterPro" id="IPR027304">
    <property type="entry name" value="Trigger_fact/SurA_dom_sf"/>
</dbReference>
<feature type="signal peptide" evidence="1">
    <location>
        <begin position="1"/>
        <end position="26"/>
    </location>
</feature>
<dbReference type="Proteomes" id="UP000696294">
    <property type="component" value="Unassembled WGS sequence"/>
</dbReference>
<proteinExistence type="predicted"/>
<comment type="caution">
    <text evidence="2">The sequence shown here is derived from an EMBL/GenBank/DDBJ whole genome shotgun (WGS) entry which is preliminary data.</text>
</comment>
<dbReference type="PROSITE" id="PS51257">
    <property type="entry name" value="PROKAR_LIPOPROTEIN"/>
    <property type="match status" value="1"/>
</dbReference>
<dbReference type="SUPFAM" id="SSF109998">
    <property type="entry name" value="Triger factor/SurA peptide-binding domain-like"/>
    <property type="match status" value="1"/>
</dbReference>
<evidence type="ECO:0000313" key="3">
    <source>
        <dbReference type="Proteomes" id="UP000696294"/>
    </source>
</evidence>
<evidence type="ECO:0000256" key="1">
    <source>
        <dbReference type="SAM" id="SignalP"/>
    </source>
</evidence>
<name>A0ABX1B3B6_9ACTN</name>
<gene>
    <name evidence="2" type="ORF">HCN51_09555</name>
</gene>
<accession>A0ABX1B3B6</accession>
<keyword evidence="1" id="KW-0732">Signal</keyword>
<dbReference type="RefSeq" id="WP_168008844.1">
    <property type="nucleotide sequence ID" value="NZ_JAATEP010000005.1"/>
</dbReference>
<keyword evidence="3" id="KW-1185">Reference proteome</keyword>
<feature type="chain" id="PRO_5045539270" description="Lipoprotein" evidence="1">
    <location>
        <begin position="27"/>
        <end position="198"/>
    </location>
</feature>
<protein>
    <recommendedName>
        <fullName evidence="4">Lipoprotein</fullName>
    </recommendedName>
</protein>
<dbReference type="Gene3D" id="1.10.4030.10">
    <property type="entry name" value="Porin chaperone SurA, peptide-binding domain"/>
    <property type="match status" value="1"/>
</dbReference>
<evidence type="ECO:0008006" key="4">
    <source>
        <dbReference type="Google" id="ProtNLM"/>
    </source>
</evidence>
<dbReference type="EMBL" id="JAATEP010000005">
    <property type="protein sequence ID" value="NJP89688.1"/>
    <property type="molecule type" value="Genomic_DNA"/>
</dbReference>
<evidence type="ECO:0000313" key="2">
    <source>
        <dbReference type="EMBL" id="NJP89688.1"/>
    </source>
</evidence>
<dbReference type="Pfam" id="PF13624">
    <property type="entry name" value="SurA_N_3"/>
    <property type="match status" value="1"/>
</dbReference>
<organism evidence="2 3">
    <name type="scientific">Nonomuraea composti</name>
    <dbReference type="NCBI Taxonomy" id="2720023"/>
    <lineage>
        <taxon>Bacteria</taxon>
        <taxon>Bacillati</taxon>
        <taxon>Actinomycetota</taxon>
        <taxon>Actinomycetes</taxon>
        <taxon>Streptosporangiales</taxon>
        <taxon>Streptosporangiaceae</taxon>
        <taxon>Nonomuraea</taxon>
    </lineage>
</organism>
<sequence length="198" mass="20955">MKSIRVAVAAAAVVAALTACSSPMQAGAAAVVGNERISMSKLNADTQAYLAALKKAQLDESALGVPANQAVLQRLVNVSVSNQLLDRHNVQVTETEIDNALKDPGQFQSPEINLLANGVAPSDARAYARAMVGLTKLQQQFGGQAGQEKLIQEFSSIKPIFNPRFGQLNGQRSQENPALFVDTGRFGKLTLQAQPAQG</sequence>
<reference evidence="2 3" key="1">
    <citation type="submission" date="2020-03" db="EMBL/GenBank/DDBJ databases">
        <title>WGS of actinomycetes isolated from Thailand.</title>
        <authorList>
            <person name="Thawai C."/>
        </authorList>
    </citation>
    <scope>NUCLEOTIDE SEQUENCE [LARGE SCALE GENOMIC DNA]</scope>
    <source>
        <strain evidence="2 3">FMUSA5-5</strain>
    </source>
</reference>